<dbReference type="EMBL" id="CP060053">
    <property type="protein sequence ID" value="QNE07559.1"/>
    <property type="molecule type" value="Genomic_DNA"/>
</dbReference>
<keyword evidence="5" id="KW-0670">Pyruvate</keyword>
<evidence type="ECO:0000256" key="2">
    <source>
        <dbReference type="PIRNR" id="PIRNR006241"/>
    </source>
</evidence>
<feature type="domain" description="Xylose isomerase-like TIM barrel" evidence="4">
    <location>
        <begin position="23"/>
        <end position="237"/>
    </location>
</feature>
<dbReference type="GO" id="GO:0016853">
    <property type="term" value="F:isomerase activity"/>
    <property type="evidence" value="ECO:0007669"/>
    <property type="project" value="UniProtKB-KW"/>
</dbReference>
<dbReference type="KEGG" id="cman:A9D14_17295"/>
<dbReference type="EMBL" id="CP019603">
    <property type="protein sequence ID" value="ARU18054.1"/>
    <property type="molecule type" value="Genomic_DNA"/>
</dbReference>
<reference evidence="6 8" key="2">
    <citation type="submission" date="2020-08" db="EMBL/GenBank/DDBJ databases">
        <authorList>
            <person name="Liu G."/>
            <person name="Sun C."/>
        </authorList>
    </citation>
    <scope>NUCLEOTIDE SEQUENCE [LARGE SCALE GENOMIC DNA]</scope>
    <source>
        <strain evidence="6 8">OT19</strain>
        <plasmid evidence="6 8">plas1</plasmid>
    </source>
</reference>
<keyword evidence="1 2" id="KW-0413">Isomerase</keyword>
<dbReference type="AlphaFoldDB" id="A0A1Z1FGW9"/>
<dbReference type="InterPro" id="IPR013022">
    <property type="entry name" value="Xyl_isomerase-like_TIM-brl"/>
</dbReference>
<evidence type="ECO:0000313" key="7">
    <source>
        <dbReference type="Proteomes" id="UP000195807"/>
    </source>
</evidence>
<dbReference type="PANTHER" id="PTHR43489">
    <property type="entry name" value="ISOMERASE"/>
    <property type="match status" value="1"/>
</dbReference>
<dbReference type="STRING" id="450378.GCA_001661675_03476"/>
<proteinExistence type="inferred from homology"/>
<dbReference type="Proteomes" id="UP000195807">
    <property type="component" value="Plasmid pCME4A9I"/>
</dbReference>
<protein>
    <submittedName>
        <fullName evidence="5">Hydroxypyruvate isomerase</fullName>
    </submittedName>
    <submittedName>
        <fullName evidence="6">TIM barrel protein</fullName>
    </submittedName>
</protein>
<feature type="active site" description="Proton donor/acceptor" evidence="3">
    <location>
        <position position="235"/>
    </location>
</feature>
<dbReference type="InterPro" id="IPR036237">
    <property type="entry name" value="Xyl_isomerase-like_sf"/>
</dbReference>
<geneLocation type="plasmid" evidence="7">
    <name>pcme4a9i</name>
</geneLocation>
<comment type="similarity">
    <text evidence="2">Belongs to the hyi family.</text>
</comment>
<geneLocation type="plasmid" evidence="6 8">
    <name>plas1</name>
</geneLocation>
<dbReference type="OrthoDB" id="9786584at2"/>
<keyword evidence="5" id="KW-0614">Plasmid</keyword>
<dbReference type="Pfam" id="PF01261">
    <property type="entry name" value="AP_endonuc_2"/>
    <property type="match status" value="1"/>
</dbReference>
<dbReference type="Gene3D" id="3.20.20.150">
    <property type="entry name" value="Divalent-metal-dependent TIM barrel enzymes"/>
    <property type="match status" value="1"/>
</dbReference>
<evidence type="ECO:0000313" key="5">
    <source>
        <dbReference type="EMBL" id="ARU18054.1"/>
    </source>
</evidence>
<evidence type="ECO:0000256" key="1">
    <source>
        <dbReference type="ARBA" id="ARBA00023235"/>
    </source>
</evidence>
<organism evidence="5 7">
    <name type="scientific">Croceicoccus marinus</name>
    <dbReference type="NCBI Taxonomy" id="450378"/>
    <lineage>
        <taxon>Bacteria</taxon>
        <taxon>Pseudomonadati</taxon>
        <taxon>Pseudomonadota</taxon>
        <taxon>Alphaproteobacteria</taxon>
        <taxon>Sphingomonadales</taxon>
        <taxon>Erythrobacteraceae</taxon>
        <taxon>Croceicoccus</taxon>
    </lineage>
</organism>
<evidence type="ECO:0000313" key="8">
    <source>
        <dbReference type="Proteomes" id="UP000515297"/>
    </source>
</evidence>
<feature type="active site" description="Proton donor/acceptor" evidence="3">
    <location>
        <position position="138"/>
    </location>
</feature>
<accession>A0A1Z1FGW9</accession>
<dbReference type="InterPro" id="IPR050417">
    <property type="entry name" value="Sugar_Epim/Isomerase"/>
</dbReference>
<evidence type="ECO:0000256" key="3">
    <source>
        <dbReference type="PIRSR" id="PIRSR006241-50"/>
    </source>
</evidence>
<dbReference type="RefSeq" id="WP_066850586.1">
    <property type="nucleotide sequence ID" value="NZ_CP019603.1"/>
</dbReference>
<name>A0A1Z1FGW9_9SPHN</name>
<evidence type="ECO:0000259" key="4">
    <source>
        <dbReference type="Pfam" id="PF01261"/>
    </source>
</evidence>
<dbReference type="Proteomes" id="UP000515297">
    <property type="component" value="Plasmid plas1"/>
</dbReference>
<dbReference type="PIRSF" id="PIRSF006241">
    <property type="entry name" value="HyI"/>
    <property type="match status" value="1"/>
</dbReference>
<sequence>MTALSACIEWQFTEAGAGLPERIRAAKEAGLDRVEFHLWRDKDMPGVARALEENDVSLTGFCVDPRRSIVDPAEHEEMLQAVRDTLAEARKVGSPPLIVASGFRVEGMSEEEHFDNAVSVLRRAAALAEEAGVTLVLEPLNTQLFSAMYLVSTPLALDIIEAVDSPNLKLIYDVHHSAVMGEDMKEVLSGRMHLVAHVQVAGTPGRNEPGTDDLDWGRIMADLEELGYDGPLGLEYMPTMPMDQSLAKAKDALNV</sequence>
<geneLocation type="plasmid" evidence="5">
    <name>pCME4A9I</name>
</geneLocation>
<evidence type="ECO:0000313" key="6">
    <source>
        <dbReference type="EMBL" id="QNE07559.1"/>
    </source>
</evidence>
<dbReference type="SUPFAM" id="SSF51658">
    <property type="entry name" value="Xylose isomerase-like"/>
    <property type="match status" value="1"/>
</dbReference>
<reference evidence="5 7" key="1">
    <citation type="submission" date="2017-01" db="EMBL/GenBank/DDBJ databases">
        <title>Complete genome sequence of esterase-producing bacterium Croceicoccus marinus E4A9.</title>
        <authorList>
            <person name="Wu Y.-H."/>
            <person name="Cheng H."/>
            <person name="Xu L."/>
            <person name="Huo Y.-Y."/>
            <person name="Wang C.-S."/>
            <person name="Xu X.-W."/>
        </authorList>
    </citation>
    <scope>NUCLEOTIDE SEQUENCE [LARGE SCALE GENOMIC DNA]</scope>
    <source>
        <strain evidence="5 7">E4A9</strain>
        <plasmid evidence="5">pCME4A9I</plasmid>
        <plasmid evidence="7">Plasmid pcme4a9i</plasmid>
    </source>
</reference>
<dbReference type="InterPro" id="IPR026040">
    <property type="entry name" value="HyI-like"/>
</dbReference>
<keyword evidence="7" id="KW-1185">Reference proteome</keyword>
<gene>
    <name evidence="5" type="ORF">A9D14_17295</name>
    <name evidence="6" type="ORF">H4O24_17020</name>
</gene>